<feature type="domain" description="Aminotransferase class V" evidence="4">
    <location>
        <begin position="59"/>
        <end position="228"/>
    </location>
</feature>
<reference evidence="5 6" key="1">
    <citation type="submission" date="2024-06" db="EMBL/GenBank/DDBJ databases">
        <title>Brevundimonas sp. C11.</title>
        <authorList>
            <person name="Maltman C."/>
        </authorList>
    </citation>
    <scope>NUCLEOTIDE SEQUENCE [LARGE SCALE GENOMIC DNA]</scope>
    <source>
        <strain evidence="5 6">C11</strain>
    </source>
</reference>
<gene>
    <name evidence="5" type="ORF">ABN401_12770</name>
</gene>
<organism evidence="5 6">
    <name type="scientific">Brevundimonas aurifodinae</name>
    <dbReference type="NCBI Taxonomy" id="1508312"/>
    <lineage>
        <taxon>Bacteria</taxon>
        <taxon>Pseudomonadati</taxon>
        <taxon>Pseudomonadota</taxon>
        <taxon>Alphaproteobacteria</taxon>
        <taxon>Caulobacterales</taxon>
        <taxon>Caulobacteraceae</taxon>
        <taxon>Brevundimonas</taxon>
    </lineage>
</organism>
<accession>A0ABV1NR28</accession>
<dbReference type="InterPro" id="IPR000192">
    <property type="entry name" value="Aminotrans_V_dom"/>
</dbReference>
<dbReference type="Gene3D" id="3.90.1150.10">
    <property type="entry name" value="Aspartate Aminotransferase, domain 1"/>
    <property type="match status" value="1"/>
</dbReference>
<comment type="caution">
    <text evidence="5">The sequence shown here is derived from an EMBL/GenBank/DDBJ whole genome shotgun (WGS) entry which is preliminary data.</text>
</comment>
<evidence type="ECO:0000256" key="2">
    <source>
        <dbReference type="ARBA" id="ARBA00022801"/>
    </source>
</evidence>
<dbReference type="Pfam" id="PF22580">
    <property type="entry name" value="KYNU_C"/>
    <property type="match status" value="1"/>
</dbReference>
<dbReference type="EMBL" id="JBEGDD010000011">
    <property type="protein sequence ID" value="MEQ7156088.1"/>
    <property type="molecule type" value="Genomic_DNA"/>
</dbReference>
<dbReference type="InterPro" id="IPR010111">
    <property type="entry name" value="Kynureninase"/>
</dbReference>
<sequence length="391" mass="43197">MTTSHKPLFSRALALDPERLHFAAHSHHLWPDASFDGQVRAWVEANHFADRKWDLVFGEVVPEAQRHVAKELGLPDPETVVFAPNTHDFLIRIFSGFETRPIHILTTDGEFHAFRRQAERWEEAGEAVVTRVSLEPFDTFDQRFVAAAAGGGFDAIVVSQVFFKTGQAIGCIDDLAALARPEGPWVVVDGYHGFMATPTDLSTVADRIFYVSGGYKYAMTGEGAGFLHAPDGFCARPVVTGWFAEFGNLMGPPEGVQYRGDAGRFWGATFDSTPLYRFNGVRRMLEENGLTTADVSAHADQLSSRFFEALQGGECGRLGEAAVLNPPSGDNRPRARFLALKHKDAQAWRADLLAANVVTDVRDEVIRFGFGLYQDDEDVETLIAVCGRRFG</sequence>
<dbReference type="InterPro" id="IPR015422">
    <property type="entry name" value="PyrdxlP-dep_Trfase_small"/>
</dbReference>
<keyword evidence="5" id="KW-0032">Aminotransferase</keyword>
<keyword evidence="5" id="KW-0808">Transferase</keyword>
<dbReference type="Proteomes" id="UP001445732">
    <property type="component" value="Unassembled WGS sequence"/>
</dbReference>
<evidence type="ECO:0000313" key="5">
    <source>
        <dbReference type="EMBL" id="MEQ7156088.1"/>
    </source>
</evidence>
<dbReference type="Gene3D" id="3.40.640.10">
    <property type="entry name" value="Type I PLP-dependent aspartate aminotransferase-like (Major domain)"/>
    <property type="match status" value="1"/>
</dbReference>
<dbReference type="GO" id="GO:0008483">
    <property type="term" value="F:transaminase activity"/>
    <property type="evidence" value="ECO:0007669"/>
    <property type="project" value="UniProtKB-KW"/>
</dbReference>
<dbReference type="InterPro" id="IPR015421">
    <property type="entry name" value="PyrdxlP-dep_Trfase_major"/>
</dbReference>
<protein>
    <submittedName>
        <fullName evidence="5">Aminotransferase class V-fold PLP-dependent enzyme</fullName>
    </submittedName>
</protein>
<dbReference type="RefSeq" id="WP_349685241.1">
    <property type="nucleotide sequence ID" value="NZ_JBEGDD010000011.1"/>
</dbReference>
<dbReference type="SUPFAM" id="SSF53383">
    <property type="entry name" value="PLP-dependent transferases"/>
    <property type="match status" value="1"/>
</dbReference>
<dbReference type="InterPro" id="IPR015424">
    <property type="entry name" value="PyrdxlP-dep_Trfase"/>
</dbReference>
<name>A0ABV1NR28_9CAUL</name>
<keyword evidence="3" id="KW-0663">Pyridoxal phosphate</keyword>
<evidence type="ECO:0000256" key="3">
    <source>
        <dbReference type="ARBA" id="ARBA00022898"/>
    </source>
</evidence>
<keyword evidence="6" id="KW-1185">Reference proteome</keyword>
<keyword evidence="1" id="KW-0662">Pyridine nucleotide biosynthesis</keyword>
<keyword evidence="2" id="KW-0378">Hydrolase</keyword>
<evidence type="ECO:0000313" key="6">
    <source>
        <dbReference type="Proteomes" id="UP001445732"/>
    </source>
</evidence>
<evidence type="ECO:0000256" key="1">
    <source>
        <dbReference type="ARBA" id="ARBA00022642"/>
    </source>
</evidence>
<evidence type="ECO:0000259" key="4">
    <source>
        <dbReference type="Pfam" id="PF00266"/>
    </source>
</evidence>
<proteinExistence type="predicted"/>
<dbReference type="Pfam" id="PF00266">
    <property type="entry name" value="Aminotran_5"/>
    <property type="match status" value="1"/>
</dbReference>